<reference evidence="2 3" key="1">
    <citation type="journal article" date="2019" name="Nat. Ecol. Evol.">
        <title>Megaphylogeny resolves global patterns of mushroom evolution.</title>
        <authorList>
            <person name="Varga T."/>
            <person name="Krizsan K."/>
            <person name="Foldi C."/>
            <person name="Dima B."/>
            <person name="Sanchez-Garcia M."/>
            <person name="Sanchez-Ramirez S."/>
            <person name="Szollosi G.J."/>
            <person name="Szarkandi J.G."/>
            <person name="Papp V."/>
            <person name="Albert L."/>
            <person name="Andreopoulos W."/>
            <person name="Angelini C."/>
            <person name="Antonin V."/>
            <person name="Barry K.W."/>
            <person name="Bougher N.L."/>
            <person name="Buchanan P."/>
            <person name="Buyck B."/>
            <person name="Bense V."/>
            <person name="Catcheside P."/>
            <person name="Chovatia M."/>
            <person name="Cooper J."/>
            <person name="Damon W."/>
            <person name="Desjardin D."/>
            <person name="Finy P."/>
            <person name="Geml J."/>
            <person name="Haridas S."/>
            <person name="Hughes K."/>
            <person name="Justo A."/>
            <person name="Karasinski D."/>
            <person name="Kautmanova I."/>
            <person name="Kiss B."/>
            <person name="Kocsube S."/>
            <person name="Kotiranta H."/>
            <person name="LaButti K.M."/>
            <person name="Lechner B.E."/>
            <person name="Liimatainen K."/>
            <person name="Lipzen A."/>
            <person name="Lukacs Z."/>
            <person name="Mihaltcheva S."/>
            <person name="Morgado L.N."/>
            <person name="Niskanen T."/>
            <person name="Noordeloos M.E."/>
            <person name="Ohm R.A."/>
            <person name="Ortiz-Santana B."/>
            <person name="Ovrebo C."/>
            <person name="Racz N."/>
            <person name="Riley R."/>
            <person name="Savchenko A."/>
            <person name="Shiryaev A."/>
            <person name="Soop K."/>
            <person name="Spirin V."/>
            <person name="Szebenyi C."/>
            <person name="Tomsovsky M."/>
            <person name="Tulloss R.E."/>
            <person name="Uehling J."/>
            <person name="Grigoriev I.V."/>
            <person name="Vagvolgyi C."/>
            <person name="Papp T."/>
            <person name="Martin F.M."/>
            <person name="Miettinen O."/>
            <person name="Hibbett D.S."/>
            <person name="Nagy L.G."/>
        </authorList>
    </citation>
    <scope>NUCLEOTIDE SEQUENCE [LARGE SCALE GENOMIC DNA]</scope>
    <source>
        <strain evidence="2 3">HHB13444</strain>
    </source>
</reference>
<organism evidence="2 3">
    <name type="scientific">Polyporus arcularius HHB13444</name>
    <dbReference type="NCBI Taxonomy" id="1314778"/>
    <lineage>
        <taxon>Eukaryota</taxon>
        <taxon>Fungi</taxon>
        <taxon>Dikarya</taxon>
        <taxon>Basidiomycota</taxon>
        <taxon>Agaricomycotina</taxon>
        <taxon>Agaricomycetes</taxon>
        <taxon>Polyporales</taxon>
        <taxon>Polyporaceae</taxon>
        <taxon>Polyporus</taxon>
    </lineage>
</organism>
<evidence type="ECO:0000313" key="3">
    <source>
        <dbReference type="Proteomes" id="UP000308197"/>
    </source>
</evidence>
<dbReference type="Proteomes" id="UP000308197">
    <property type="component" value="Unassembled WGS sequence"/>
</dbReference>
<proteinExistence type="predicted"/>
<dbReference type="EMBL" id="ML211130">
    <property type="protein sequence ID" value="TFK88007.1"/>
    <property type="molecule type" value="Genomic_DNA"/>
</dbReference>
<feature type="region of interest" description="Disordered" evidence="1">
    <location>
        <begin position="1"/>
        <end position="126"/>
    </location>
</feature>
<sequence length="217" mass="24595">MPPPLPPSPSPDDQLRRLSQGYNQQQQQQPPPGYNHQLPHGYDHPMGPPPPNWQNYYQQPAPQTQYWVPRNATRRRDARSQSPGRGRSLNPGAPEPPRRQRSPRGRSPPPSDEESDEEPDDEDADHVEDRVFANSASRSFFRKLIKHLKSTQTDKWSIRDKNTPAAQLAKQARLIPRVHTPFIDGTSIITVGMLWHGGVPPRWDVPEASLSPKQATL</sequence>
<feature type="compositionally biased region" description="Pro residues" evidence="1">
    <location>
        <begin position="1"/>
        <end position="10"/>
    </location>
</feature>
<feature type="compositionally biased region" description="Low complexity" evidence="1">
    <location>
        <begin position="53"/>
        <end position="63"/>
    </location>
</feature>
<dbReference type="InParanoid" id="A0A5C3PG60"/>
<gene>
    <name evidence="2" type="ORF">K466DRAFT_599030</name>
</gene>
<keyword evidence="3" id="KW-1185">Reference proteome</keyword>
<evidence type="ECO:0000313" key="2">
    <source>
        <dbReference type="EMBL" id="TFK88007.1"/>
    </source>
</evidence>
<name>A0A5C3PG60_9APHY</name>
<dbReference type="AlphaFoldDB" id="A0A5C3PG60"/>
<evidence type="ECO:0000256" key="1">
    <source>
        <dbReference type="SAM" id="MobiDB-lite"/>
    </source>
</evidence>
<protein>
    <submittedName>
        <fullName evidence="2">Uncharacterized protein</fullName>
    </submittedName>
</protein>
<accession>A0A5C3PG60</accession>
<feature type="compositionally biased region" description="Acidic residues" evidence="1">
    <location>
        <begin position="111"/>
        <end position="126"/>
    </location>
</feature>